<accession>A0A375JBX3</accession>
<dbReference type="Proteomes" id="UP000256805">
    <property type="component" value="Unassembled WGS sequence"/>
</dbReference>
<dbReference type="InterPro" id="IPR002104">
    <property type="entry name" value="Integrase_catalytic"/>
</dbReference>
<keyword evidence="1" id="KW-0233">DNA recombination</keyword>
<dbReference type="SUPFAM" id="SSF56349">
    <property type="entry name" value="DNA breaking-rejoining enzymes"/>
    <property type="match status" value="1"/>
</dbReference>
<evidence type="ECO:0000256" key="2">
    <source>
        <dbReference type="SAM" id="MobiDB-lite"/>
    </source>
</evidence>
<evidence type="ECO:0000313" key="4">
    <source>
        <dbReference type="EMBL" id="SPS02597.1"/>
    </source>
</evidence>
<reference evidence="4 5" key="1">
    <citation type="submission" date="2018-01" db="EMBL/GenBank/DDBJ databases">
        <authorList>
            <person name="Gaut B.S."/>
            <person name="Morton B.R."/>
            <person name="Clegg M.T."/>
            <person name="Duvall M.R."/>
        </authorList>
    </citation>
    <scope>NUCLEOTIDE SEQUENCE [LARGE SCALE GENOMIC DNA]</scope>
    <source>
        <strain evidence="4">Cupriavidus taiwanensis cmp 52</strain>
    </source>
</reference>
<dbReference type="GO" id="GO:0006310">
    <property type="term" value="P:DNA recombination"/>
    <property type="evidence" value="ECO:0007669"/>
    <property type="project" value="UniProtKB-KW"/>
</dbReference>
<evidence type="ECO:0000256" key="1">
    <source>
        <dbReference type="ARBA" id="ARBA00023172"/>
    </source>
</evidence>
<dbReference type="AlphaFoldDB" id="A0A375JBX3"/>
<name>A0A375JBX3_9BURK</name>
<sequence length="171" mass="18944">MTTAAEFDSRHSTPAIKTEQSHRQVPVSQDLAHLFEQYVSEARHPGATHGFLLTSTSGAPLSAESISKVFEMLSAALSVDALARFSERSGGRTRISPHDLRHTGATARYAMFMALGTDRELALQRMRAFFGWSVESSMPDHYARAAVQDDLLRTWNALFDNRVGLLRGLHT</sequence>
<proteinExistence type="predicted"/>
<protein>
    <recommendedName>
        <fullName evidence="3">Tyr recombinase domain-containing protein</fullName>
    </recommendedName>
</protein>
<dbReference type="GO" id="GO:0003677">
    <property type="term" value="F:DNA binding"/>
    <property type="evidence" value="ECO:0007669"/>
    <property type="project" value="InterPro"/>
</dbReference>
<dbReference type="PROSITE" id="PS51898">
    <property type="entry name" value="TYR_RECOMBINASE"/>
    <property type="match status" value="1"/>
</dbReference>
<dbReference type="RefSeq" id="WP_220377299.1">
    <property type="nucleotide sequence ID" value="NZ_OVTA01000083.1"/>
</dbReference>
<organism evidence="4 5">
    <name type="scientific">Cupriavidus taiwanensis</name>
    <dbReference type="NCBI Taxonomy" id="164546"/>
    <lineage>
        <taxon>Bacteria</taxon>
        <taxon>Pseudomonadati</taxon>
        <taxon>Pseudomonadota</taxon>
        <taxon>Betaproteobacteria</taxon>
        <taxon>Burkholderiales</taxon>
        <taxon>Burkholderiaceae</taxon>
        <taxon>Cupriavidus</taxon>
    </lineage>
</organism>
<feature type="domain" description="Tyr recombinase" evidence="3">
    <location>
        <begin position="1"/>
        <end position="156"/>
    </location>
</feature>
<feature type="region of interest" description="Disordered" evidence="2">
    <location>
        <begin position="1"/>
        <end position="23"/>
    </location>
</feature>
<dbReference type="Pfam" id="PF00589">
    <property type="entry name" value="Phage_integrase"/>
    <property type="match status" value="1"/>
</dbReference>
<dbReference type="InterPro" id="IPR011010">
    <property type="entry name" value="DNA_brk_join_enz"/>
</dbReference>
<dbReference type="InterPro" id="IPR013762">
    <property type="entry name" value="Integrase-like_cat_sf"/>
</dbReference>
<evidence type="ECO:0000313" key="5">
    <source>
        <dbReference type="Proteomes" id="UP000256805"/>
    </source>
</evidence>
<evidence type="ECO:0000259" key="3">
    <source>
        <dbReference type="PROSITE" id="PS51898"/>
    </source>
</evidence>
<dbReference type="EMBL" id="OVTA01000083">
    <property type="protein sequence ID" value="SPS02597.1"/>
    <property type="molecule type" value="Genomic_DNA"/>
</dbReference>
<gene>
    <name evidence="4" type="ORF">CBM2634_U20002</name>
</gene>
<dbReference type="GO" id="GO:0015074">
    <property type="term" value="P:DNA integration"/>
    <property type="evidence" value="ECO:0007669"/>
    <property type="project" value="InterPro"/>
</dbReference>
<dbReference type="Gene3D" id="1.10.443.10">
    <property type="entry name" value="Intergrase catalytic core"/>
    <property type="match status" value="1"/>
</dbReference>